<dbReference type="InterPro" id="IPR020103">
    <property type="entry name" value="PsdUridine_synth_cat_dom_sf"/>
</dbReference>
<protein>
    <submittedName>
        <fullName evidence="1">23S rRNA pseudouridine synthase F</fullName>
    </submittedName>
</protein>
<dbReference type="Proteomes" id="UP000230837">
    <property type="component" value="Unassembled WGS sequence"/>
</dbReference>
<dbReference type="GO" id="GO:0003723">
    <property type="term" value="F:RNA binding"/>
    <property type="evidence" value="ECO:0007669"/>
    <property type="project" value="InterPro"/>
</dbReference>
<dbReference type="GO" id="GO:0006396">
    <property type="term" value="P:RNA processing"/>
    <property type="evidence" value="ECO:0007669"/>
    <property type="project" value="UniProtKB-ARBA"/>
</dbReference>
<organism evidence="1 2">
    <name type="scientific">Candidatus Kaiserbacteria bacterium CG_4_8_14_3_um_filter_38_9</name>
    <dbReference type="NCBI Taxonomy" id="1974599"/>
    <lineage>
        <taxon>Bacteria</taxon>
        <taxon>Candidatus Kaiseribacteriota</taxon>
    </lineage>
</organism>
<dbReference type="GO" id="GO:0140098">
    <property type="term" value="F:catalytic activity, acting on RNA"/>
    <property type="evidence" value="ECO:0007669"/>
    <property type="project" value="UniProtKB-ARBA"/>
</dbReference>
<dbReference type="AlphaFoldDB" id="A0A2M7IP03"/>
<reference evidence="2" key="1">
    <citation type="submission" date="2017-09" db="EMBL/GenBank/DDBJ databases">
        <title>Depth-based differentiation of microbial function through sediment-hosted aquifers and enrichment of novel symbionts in the deep terrestrial subsurface.</title>
        <authorList>
            <person name="Probst A.J."/>
            <person name="Ladd B."/>
            <person name="Jarett J.K."/>
            <person name="Geller-Mcgrath D.E."/>
            <person name="Sieber C.M.K."/>
            <person name="Emerson J.B."/>
            <person name="Anantharaman K."/>
            <person name="Thomas B.C."/>
            <person name="Malmstrom R."/>
            <person name="Stieglmeier M."/>
            <person name="Klingl A."/>
            <person name="Woyke T."/>
            <person name="Ryan C.M."/>
            <person name="Banfield J.F."/>
        </authorList>
    </citation>
    <scope>NUCLEOTIDE SEQUENCE [LARGE SCALE GENOMIC DNA]</scope>
</reference>
<dbReference type="GO" id="GO:0009982">
    <property type="term" value="F:pseudouridine synthase activity"/>
    <property type="evidence" value="ECO:0007669"/>
    <property type="project" value="InterPro"/>
</dbReference>
<gene>
    <name evidence="1" type="ORF">COZ82_01920</name>
</gene>
<dbReference type="SUPFAM" id="SSF55120">
    <property type="entry name" value="Pseudouridine synthase"/>
    <property type="match status" value="1"/>
</dbReference>
<accession>A0A2M7IP03</accession>
<comment type="caution">
    <text evidence="1">The sequence shown here is derived from an EMBL/GenBank/DDBJ whole genome shotgun (WGS) entry which is preliminary data.</text>
</comment>
<evidence type="ECO:0000313" key="2">
    <source>
        <dbReference type="Proteomes" id="UP000230837"/>
    </source>
</evidence>
<dbReference type="Gene3D" id="3.30.2350.10">
    <property type="entry name" value="Pseudouridine synthase"/>
    <property type="match status" value="1"/>
</dbReference>
<evidence type="ECO:0000313" key="1">
    <source>
        <dbReference type="EMBL" id="PIW97000.1"/>
    </source>
</evidence>
<sequence>EGKKHQIRRMCAALGYQIDTLKRIRIMNIELGTLKPNQYRNLSGHELKTFLKDLEIN</sequence>
<dbReference type="GO" id="GO:0001522">
    <property type="term" value="P:pseudouridine synthesis"/>
    <property type="evidence" value="ECO:0007669"/>
    <property type="project" value="InterPro"/>
</dbReference>
<dbReference type="EMBL" id="PFHR01000106">
    <property type="protein sequence ID" value="PIW97000.1"/>
    <property type="molecule type" value="Genomic_DNA"/>
</dbReference>
<proteinExistence type="predicted"/>
<feature type="non-terminal residue" evidence="1">
    <location>
        <position position="1"/>
    </location>
</feature>
<name>A0A2M7IP03_9BACT</name>